<organism evidence="1 2">
    <name type="scientific">Arenibacter algicola</name>
    <dbReference type="NCBI Taxonomy" id="616991"/>
    <lineage>
        <taxon>Bacteria</taxon>
        <taxon>Pseudomonadati</taxon>
        <taxon>Bacteroidota</taxon>
        <taxon>Flavobacteriia</taxon>
        <taxon>Flavobacteriales</taxon>
        <taxon>Flavobacteriaceae</taxon>
        <taxon>Arenibacter</taxon>
    </lineage>
</organism>
<reference evidence="1 2" key="1">
    <citation type="submission" date="2017-07" db="EMBL/GenBank/DDBJ databases">
        <title>Genome Sequence of Arenibacter algicola Strain SMS7 Isolated from a culture of the Diatom Skeletonema marinoi.</title>
        <authorList>
            <person name="Topel M."/>
            <person name="Pinder M.I.M."/>
            <person name="Johansson O.N."/>
            <person name="Kourtchenko O."/>
            <person name="Godhe A."/>
            <person name="Clarke A.K."/>
        </authorList>
    </citation>
    <scope>NUCLEOTIDE SEQUENCE [LARGE SCALE GENOMIC DNA]</scope>
    <source>
        <strain evidence="1 2">SMS7</strain>
    </source>
</reference>
<sequence>MPFRADNKPNVTLKLSYMIVNRLFFNLAESLIKLCNYQQKRHNASYKEEYRPMIQNLEIGLSEKKLGLRSILYPNKIFG</sequence>
<gene>
    <name evidence="1" type="ORF">AREALGSMS7_01896</name>
</gene>
<dbReference type="EMBL" id="CP022515">
    <property type="protein sequence ID" value="ASO05359.1"/>
    <property type="molecule type" value="Genomic_DNA"/>
</dbReference>
<protein>
    <submittedName>
        <fullName evidence="1">Uncharacterized protein</fullName>
    </submittedName>
</protein>
<dbReference type="KEGG" id="aalg:AREALGSMS7_01896"/>
<dbReference type="AlphaFoldDB" id="A0A221UVD6"/>
<proteinExistence type="predicted"/>
<accession>A0A221UVD6</accession>
<evidence type="ECO:0000313" key="1">
    <source>
        <dbReference type="EMBL" id="ASO05359.1"/>
    </source>
</evidence>
<evidence type="ECO:0000313" key="2">
    <source>
        <dbReference type="Proteomes" id="UP000204551"/>
    </source>
</evidence>
<name>A0A221UVD6_9FLAO</name>
<dbReference type="Proteomes" id="UP000204551">
    <property type="component" value="Chromosome"/>
</dbReference>